<dbReference type="Pfam" id="PF02517">
    <property type="entry name" value="Rce1-like"/>
    <property type="match status" value="1"/>
</dbReference>
<keyword evidence="4" id="KW-1185">Reference proteome</keyword>
<dbReference type="InterPro" id="IPR014710">
    <property type="entry name" value="RmlC-like_jellyroll"/>
</dbReference>
<dbReference type="EMBL" id="LMCB01000013">
    <property type="protein sequence ID" value="KZL19535.1"/>
    <property type="molecule type" value="Genomic_DNA"/>
</dbReference>
<dbReference type="AlphaFoldDB" id="A0A165Z5T4"/>
<dbReference type="InterPro" id="IPR003675">
    <property type="entry name" value="Rce1/LyrA-like_dom"/>
</dbReference>
<evidence type="ECO:0000313" key="3">
    <source>
        <dbReference type="EMBL" id="KZL19535.1"/>
    </source>
</evidence>
<comment type="caution">
    <text evidence="3">The sequence shown here is derived from an EMBL/GenBank/DDBJ whole genome shotgun (WGS) entry which is preliminary data.</text>
</comment>
<keyword evidence="1" id="KW-0472">Membrane</keyword>
<accession>A0A165Z5T4</accession>
<feature type="transmembrane region" description="Helical" evidence="1">
    <location>
        <begin position="298"/>
        <end position="319"/>
    </location>
</feature>
<feature type="transmembrane region" description="Helical" evidence="1">
    <location>
        <begin position="382"/>
        <end position="400"/>
    </location>
</feature>
<reference evidence="3 4" key="1">
    <citation type="journal article" date="2016" name="Front. Microbiol.">
        <title>Comparative Genomic Analysis Reveals a Diverse Repertoire of Genes Involved in Prokaryote-Eukaryote Interactions within the Pseudovibrio Genus.</title>
        <authorList>
            <person name="Romano S."/>
            <person name="Fernandez-Guerra A."/>
            <person name="Reen F.J."/>
            <person name="Glockner F.O."/>
            <person name="Crowley S.P."/>
            <person name="O'Sullivan O."/>
            <person name="Cotter P.D."/>
            <person name="Adams C."/>
            <person name="Dobson A.D."/>
            <person name="O'Gara F."/>
        </authorList>
    </citation>
    <scope>NUCLEOTIDE SEQUENCE [LARGE SCALE GENOMIC DNA]</scope>
    <source>
        <strain evidence="3 4">Ad2</strain>
    </source>
</reference>
<evidence type="ECO:0000259" key="2">
    <source>
        <dbReference type="PROSITE" id="PS50042"/>
    </source>
</evidence>
<keyword evidence="3" id="KW-0645">Protease</keyword>
<dbReference type="Proteomes" id="UP000076577">
    <property type="component" value="Unassembled WGS sequence"/>
</dbReference>
<dbReference type="Gene3D" id="2.60.120.10">
    <property type="entry name" value="Jelly Rolls"/>
    <property type="match status" value="1"/>
</dbReference>
<gene>
    <name evidence="3" type="ORF">PsAD2_01813</name>
</gene>
<sequence length="406" mass="46737">MRKYFNCIEITEGEELTRIREDANRLIRDQAMPLRNALEELEVHLRFYRVPKGQCIVEFGFPADTLILVISGTVGLHSGEQGKEGEVRRKVHKGGLIGGVSYIMAAQKFQCSTRRLVAEDDVIIAYIEWDRNGKFPVSDQGNRLISEQIGSLEKPLTVFQRHFLLEEFLLSEQRLRAFGMIMMVTVVALSFLNVISTFSTRYILDIHEYSNVTQITPFAFAMITAPILYVYTRQMRLPKLMRGLYFFNISTQLVWALLISLPPFVAMVGVRMLLYPSEAAFSIFALSDETHFKYETLWLINLGFLGYIFFLAPIQQFLFRSCLQVSLETVLGARQPYSMPLSNLIIAICFSVSHIMFNVWAVLLTFPISLYWGWIFQRKRSLLMVIVSHILLGTAAFYWFGLIRPN</sequence>
<name>A0A165Z5T4_9HYPH</name>
<evidence type="ECO:0000256" key="1">
    <source>
        <dbReference type="SAM" id="Phobius"/>
    </source>
</evidence>
<evidence type="ECO:0000313" key="4">
    <source>
        <dbReference type="Proteomes" id="UP000076577"/>
    </source>
</evidence>
<keyword evidence="1" id="KW-1133">Transmembrane helix</keyword>
<dbReference type="GO" id="GO:0004175">
    <property type="term" value="F:endopeptidase activity"/>
    <property type="evidence" value="ECO:0007669"/>
    <property type="project" value="UniProtKB-ARBA"/>
</dbReference>
<keyword evidence="1" id="KW-0812">Transmembrane</keyword>
<dbReference type="GO" id="GO:0080120">
    <property type="term" value="P:CAAX-box protein maturation"/>
    <property type="evidence" value="ECO:0007669"/>
    <property type="project" value="UniProtKB-ARBA"/>
</dbReference>
<dbReference type="InterPro" id="IPR018490">
    <property type="entry name" value="cNMP-bd_dom_sf"/>
</dbReference>
<feature type="transmembrane region" description="Helical" evidence="1">
    <location>
        <begin position="177"/>
        <end position="195"/>
    </location>
</feature>
<keyword evidence="3" id="KW-0378">Hydrolase</keyword>
<dbReference type="SUPFAM" id="SSF51206">
    <property type="entry name" value="cAMP-binding domain-like"/>
    <property type="match status" value="1"/>
</dbReference>
<dbReference type="PATRIC" id="fig|989403.3.peg.1939"/>
<proteinExistence type="predicted"/>
<feature type="domain" description="Cyclic nucleotide-binding" evidence="2">
    <location>
        <begin position="22"/>
        <end position="108"/>
    </location>
</feature>
<feature type="transmembrane region" description="Helical" evidence="1">
    <location>
        <begin position="344"/>
        <end position="370"/>
    </location>
</feature>
<protein>
    <submittedName>
        <fullName evidence="3">CAAX amino terminal protease self-immunity</fullName>
    </submittedName>
</protein>
<dbReference type="InterPro" id="IPR000595">
    <property type="entry name" value="cNMP-bd_dom"/>
</dbReference>
<dbReference type="GO" id="GO:0006508">
    <property type="term" value="P:proteolysis"/>
    <property type="evidence" value="ECO:0007669"/>
    <property type="project" value="UniProtKB-KW"/>
</dbReference>
<dbReference type="PROSITE" id="PS50042">
    <property type="entry name" value="CNMP_BINDING_3"/>
    <property type="match status" value="1"/>
</dbReference>
<organism evidence="3 4">
    <name type="scientific">Pseudovibrio axinellae</name>
    <dbReference type="NCBI Taxonomy" id="989403"/>
    <lineage>
        <taxon>Bacteria</taxon>
        <taxon>Pseudomonadati</taxon>
        <taxon>Pseudomonadota</taxon>
        <taxon>Alphaproteobacteria</taxon>
        <taxon>Hyphomicrobiales</taxon>
        <taxon>Stappiaceae</taxon>
        <taxon>Pseudovibrio</taxon>
    </lineage>
</organism>
<dbReference type="STRING" id="989403.SAMN05421798_102374"/>
<feature type="transmembrane region" description="Helical" evidence="1">
    <location>
        <begin position="215"/>
        <end position="232"/>
    </location>
</feature>